<organism evidence="1 2">
    <name type="scientific">Thermococcus gorgonarius</name>
    <dbReference type="NCBI Taxonomy" id="71997"/>
    <lineage>
        <taxon>Archaea</taxon>
        <taxon>Methanobacteriati</taxon>
        <taxon>Methanobacteriota</taxon>
        <taxon>Thermococci</taxon>
        <taxon>Thermococcales</taxon>
        <taxon>Thermococcaceae</taxon>
        <taxon>Thermococcus</taxon>
    </lineage>
</organism>
<dbReference type="GeneID" id="33331758"/>
<name>A0A2Z2M6F4_THEGO</name>
<dbReference type="OrthoDB" id="84887at2157"/>
<dbReference type="Proteomes" id="UP000250134">
    <property type="component" value="Chromosome"/>
</dbReference>
<proteinExistence type="predicted"/>
<dbReference type="EMBL" id="CP014855">
    <property type="protein sequence ID" value="ASJ00769.1"/>
    <property type="molecule type" value="Genomic_DNA"/>
</dbReference>
<dbReference type="KEGG" id="tgg:A3K92_04370"/>
<dbReference type="RefSeq" id="WP_088885107.1">
    <property type="nucleotide sequence ID" value="NZ_CP014855.1"/>
</dbReference>
<accession>A0A2Z2M6F4</accession>
<evidence type="ECO:0000313" key="2">
    <source>
        <dbReference type="Proteomes" id="UP000250134"/>
    </source>
</evidence>
<evidence type="ECO:0000313" key="1">
    <source>
        <dbReference type="EMBL" id="ASJ00769.1"/>
    </source>
</evidence>
<reference evidence="1 2" key="1">
    <citation type="submission" date="2016-03" db="EMBL/GenBank/DDBJ databases">
        <title>Complete genome sequence of Thermococcus gorgonarius.</title>
        <authorList>
            <person name="Oger P.M."/>
        </authorList>
    </citation>
    <scope>NUCLEOTIDE SEQUENCE [LARGE SCALE GENOMIC DNA]</scope>
    <source>
        <strain evidence="1 2">W-12</strain>
    </source>
</reference>
<dbReference type="Gene3D" id="3.40.50.11570">
    <property type="entry name" value="Protein of unknown function DUF257"/>
    <property type="match status" value="1"/>
</dbReference>
<keyword evidence="2" id="KW-1185">Reference proteome</keyword>
<sequence>MQKEDNIKVLLSLLQPGDRVLIEYNSLARIEDLVWGEIIPELISDGPLMVVDMYGIGGVLFRNYLRKASPSEYRPLIKAKRKIYVFKLGPGNPGYGNVVGEDKIPQNGDEFLKVQHWTIRKALNLPEKPRFVVTFGLSEFLLFRGKGGVKDILQATVAIPVEDWVMIAFLNISAVERELVAVLEELSTHVLLLDGETLKVLKGGKGSEGRRKGSSR</sequence>
<gene>
    <name evidence="1" type="ORF">A3K92_04370</name>
</gene>
<protein>
    <submittedName>
        <fullName evidence="1">Uncharacterized protein</fullName>
    </submittedName>
</protein>
<dbReference type="AlphaFoldDB" id="A0A2Z2M6F4"/>